<protein>
    <submittedName>
        <fullName evidence="1">Uncharacterized protein</fullName>
    </submittedName>
</protein>
<accession>A0A7R9VH70</accession>
<name>A0A7R9VH70_9CHLO</name>
<organism evidence="1">
    <name type="scientific">Chlamydomonas euryale</name>
    <dbReference type="NCBI Taxonomy" id="1486919"/>
    <lineage>
        <taxon>Eukaryota</taxon>
        <taxon>Viridiplantae</taxon>
        <taxon>Chlorophyta</taxon>
        <taxon>core chlorophytes</taxon>
        <taxon>Chlorophyceae</taxon>
        <taxon>CS clade</taxon>
        <taxon>Chlamydomonadales</taxon>
        <taxon>Chlamydomonadaceae</taxon>
        <taxon>Chlamydomonas</taxon>
    </lineage>
</organism>
<dbReference type="AlphaFoldDB" id="A0A7R9VH70"/>
<proteinExistence type="predicted"/>
<dbReference type="EMBL" id="HBEC01027005">
    <property type="protein sequence ID" value="CAD8294272.1"/>
    <property type="molecule type" value="Transcribed_RNA"/>
</dbReference>
<sequence>MTTMSFSSTGRMEQAMSGTDTFRGVAGASLLRSTLYSKNPGETSIDRSGLVRTESPISGNLLISTGKHAVKDPIAGCTLNFLGDRAITAAPAQKQQMLHSRNLYLTKDIDVTIQTLRNTTKVSKYTNERVGTAGTPTGLPAWQQKR</sequence>
<gene>
    <name evidence="1" type="ORF">CEUR00632_LOCUS12443</name>
</gene>
<reference evidence="1" key="1">
    <citation type="submission" date="2021-01" db="EMBL/GenBank/DDBJ databases">
        <authorList>
            <person name="Corre E."/>
            <person name="Pelletier E."/>
            <person name="Niang G."/>
            <person name="Scheremetjew M."/>
            <person name="Finn R."/>
            <person name="Kale V."/>
            <person name="Holt S."/>
            <person name="Cochrane G."/>
            <person name="Meng A."/>
            <person name="Brown T."/>
            <person name="Cohen L."/>
        </authorList>
    </citation>
    <scope>NUCLEOTIDE SEQUENCE</scope>
    <source>
        <strain evidence="1">CCMP219</strain>
    </source>
</reference>
<evidence type="ECO:0000313" key="1">
    <source>
        <dbReference type="EMBL" id="CAD8294272.1"/>
    </source>
</evidence>